<protein>
    <submittedName>
        <fullName evidence="1">Phage tail protein</fullName>
    </submittedName>
</protein>
<sequence length="147" mass="15929">MADTISVSSKLFKAKLLDYYYIRRAESSIGKGNRFQMVKAYWGKSALVTSNAAGGWNIADIPSTFSNANLSGKFTETPLILTSTGAEISVSIQLNESELAADKAYDLNTLTLVDADGNAFAVLCLQQDTVFRGKAYNLLVTIEQKTA</sequence>
<evidence type="ECO:0000313" key="2">
    <source>
        <dbReference type="Proteomes" id="UP000809137"/>
    </source>
</evidence>
<organism evidence="1 2">
    <name type="scientific">Pantoea eucrina</name>
    <dbReference type="NCBI Taxonomy" id="472693"/>
    <lineage>
        <taxon>Bacteria</taxon>
        <taxon>Pseudomonadati</taxon>
        <taxon>Pseudomonadota</taxon>
        <taxon>Gammaproteobacteria</taxon>
        <taxon>Enterobacterales</taxon>
        <taxon>Erwiniaceae</taxon>
        <taxon>Pantoea</taxon>
    </lineage>
</organism>
<keyword evidence="2" id="KW-1185">Reference proteome</keyword>
<accession>A0ABS1ZAJ5</accession>
<dbReference type="RefSeq" id="WP_040113236.1">
    <property type="nucleotide sequence ID" value="NZ_JAFCXS010000015.1"/>
</dbReference>
<name>A0ABS1ZAJ5_9GAMM</name>
<reference evidence="1 2" key="1">
    <citation type="submission" date="2021-01" db="EMBL/GenBank/DDBJ databases">
        <title>Complete genome sequence of Pantoea eucrina OB49, a heavy metal tolerant bacterium with PGPR potential isolated from wheat in Algeria.</title>
        <authorList>
            <person name="Lekired A."/>
            <person name="Ouzari I.H."/>
        </authorList>
    </citation>
    <scope>NUCLEOTIDE SEQUENCE [LARGE SCALE GENOMIC DNA]</scope>
    <source>
        <strain evidence="1 2">OB49</strain>
    </source>
</reference>
<evidence type="ECO:0000313" key="1">
    <source>
        <dbReference type="EMBL" id="MBM0749013.1"/>
    </source>
</evidence>
<proteinExistence type="predicted"/>
<dbReference type="Proteomes" id="UP000809137">
    <property type="component" value="Unassembled WGS sequence"/>
</dbReference>
<comment type="caution">
    <text evidence="1">The sequence shown here is derived from an EMBL/GenBank/DDBJ whole genome shotgun (WGS) entry which is preliminary data.</text>
</comment>
<dbReference type="EMBL" id="JAFCXS010000015">
    <property type="protein sequence ID" value="MBM0749013.1"/>
    <property type="molecule type" value="Genomic_DNA"/>
</dbReference>
<gene>
    <name evidence="1" type="ORF">JJB79_16610</name>
</gene>